<comment type="caution">
    <text evidence="3">The sequence shown here is derived from an EMBL/GenBank/DDBJ whole genome shotgun (WGS) entry which is preliminary data.</text>
</comment>
<name>A0ABR2JN27_9PEZI</name>
<organism evidence="3 4">
    <name type="scientific">Apiospora arundinis</name>
    <dbReference type="NCBI Taxonomy" id="335852"/>
    <lineage>
        <taxon>Eukaryota</taxon>
        <taxon>Fungi</taxon>
        <taxon>Dikarya</taxon>
        <taxon>Ascomycota</taxon>
        <taxon>Pezizomycotina</taxon>
        <taxon>Sordariomycetes</taxon>
        <taxon>Xylariomycetidae</taxon>
        <taxon>Amphisphaeriales</taxon>
        <taxon>Apiosporaceae</taxon>
        <taxon>Apiospora</taxon>
    </lineage>
</organism>
<evidence type="ECO:0000313" key="3">
    <source>
        <dbReference type="EMBL" id="KAK8880092.1"/>
    </source>
</evidence>
<feature type="transmembrane region" description="Helical" evidence="2">
    <location>
        <begin position="79"/>
        <end position="100"/>
    </location>
</feature>
<evidence type="ECO:0000256" key="2">
    <source>
        <dbReference type="SAM" id="Phobius"/>
    </source>
</evidence>
<dbReference type="PANTHER" id="PTHR37544:SF3">
    <property type="entry name" value="SPRAY"/>
    <property type="match status" value="1"/>
</dbReference>
<feature type="transmembrane region" description="Helical" evidence="2">
    <location>
        <begin position="575"/>
        <end position="596"/>
    </location>
</feature>
<evidence type="ECO:0000313" key="4">
    <source>
        <dbReference type="Proteomes" id="UP001390339"/>
    </source>
</evidence>
<feature type="transmembrane region" description="Helical" evidence="2">
    <location>
        <begin position="181"/>
        <end position="205"/>
    </location>
</feature>
<proteinExistence type="predicted"/>
<keyword evidence="2" id="KW-1133">Transmembrane helix</keyword>
<keyword evidence="4" id="KW-1185">Reference proteome</keyword>
<gene>
    <name evidence="3" type="ORF">PGQ11_001386</name>
</gene>
<protein>
    <submittedName>
        <fullName evidence="3">Uncharacterized protein</fullName>
    </submittedName>
</protein>
<reference evidence="3 4" key="1">
    <citation type="journal article" date="2024" name="IMA Fungus">
        <title>Apiospora arundinis, a panoply of carbohydrate-active enzymes and secondary metabolites.</title>
        <authorList>
            <person name="Sorensen T."/>
            <person name="Petersen C."/>
            <person name="Muurmann A.T."/>
            <person name="Christiansen J.V."/>
            <person name="Brundto M.L."/>
            <person name="Overgaard C.K."/>
            <person name="Boysen A.T."/>
            <person name="Wollenberg R.D."/>
            <person name="Larsen T.O."/>
            <person name="Sorensen J.L."/>
            <person name="Nielsen K.L."/>
            <person name="Sondergaard T.E."/>
        </authorList>
    </citation>
    <scope>NUCLEOTIDE SEQUENCE [LARGE SCALE GENOMIC DNA]</scope>
    <source>
        <strain evidence="3 4">AAU 773</strain>
    </source>
</reference>
<feature type="transmembrane region" description="Helical" evidence="2">
    <location>
        <begin position="688"/>
        <end position="709"/>
    </location>
</feature>
<dbReference type="PANTHER" id="PTHR37544">
    <property type="entry name" value="SPRAY-RELATED"/>
    <property type="match status" value="1"/>
</dbReference>
<feature type="compositionally biased region" description="Polar residues" evidence="1">
    <location>
        <begin position="41"/>
        <end position="53"/>
    </location>
</feature>
<keyword evidence="2" id="KW-0812">Transmembrane</keyword>
<dbReference type="InterPro" id="IPR021840">
    <property type="entry name" value="DUF3433"/>
</dbReference>
<evidence type="ECO:0000256" key="1">
    <source>
        <dbReference type="SAM" id="MobiDB-lite"/>
    </source>
</evidence>
<feature type="transmembrane region" description="Helical" evidence="2">
    <location>
        <begin position="744"/>
        <end position="766"/>
    </location>
</feature>
<dbReference type="Pfam" id="PF11915">
    <property type="entry name" value="DUF3433"/>
    <property type="match status" value="2"/>
</dbReference>
<sequence>MDSALRNIDIQPPLDTGDEPTSPRPNTLVSAVSPIGLEPPQRQSTESSSTQDPASVINPTRKESEPSAKWNPFPLSRLFLIPFALVLTALTTALIVLRYVSEKNQGFTLSTHNSYLWTYSPTAVLVCAVSGWQQIEYWCKLLQPWKGLRNGPTTASNSVLLDYISPNVFSSLWRAGKLRHISALVALLGGLLLKLVIVASTGLLYPIPTFTPMQNITLEALSTFNSTSNIHDFISLKESALDYGAYALTAQNLPLPDGLQPNLAFQKFALPKNTTLNTTEFKIQSVVDVFVPQFHCESATVSPFDLVGGRKTSSPATLVFGLNSTVSWPSCVPSTKNEFHHYFSFDYSAWNKSDMLIPRQLYGQTDLISCKATAGAGGLHGGPLDDDQLGLFSMLDVRYNQSSVPGAVIQAGRNNVTGLWVLQVVSITSVVCNATYTMGKTRVSYNFTQGFPKFAVDTPKIAFDDRSVAGFTKRMFGYRLFFDMDMAKLMTGNYLSNSMDESAPNPFWRMMAIVNDNSTSYVAFVENPLKIIGVAPAVLGHLAGQVANHYAVVDTSHPLEGQISFPETRLIIDGLSFYMMLAGLLLTVAGSVIILFNHPHDVAPCHVGTLSGSGVLLSRSNEFRRVIRSCLGENFKSSLQNYMFISEPSNAGDESIVIFPRNKLPNELTRVDDEPGIRNSSHRWWRPFILKPAAFVAMSLLPVSLFVTLEVLQHLSARPDGIATSINPEGYLVTFGTKILPSSIFTIVSLFYDSFSFNVLLFAPFCRLRKQATKASTTLDDCLLDKIGPHAFYVALRHRHWAAALSVLAGFAGALFPIFVSGLYKFEVVPGPLSMTTERVETFNPMWSDSLSHDGGAAALLTSFEMLNLSFPGLTNEEFALPRFQLSEPDMRRVQNSSNPVISLRLPALRGDLSCTMAEVKVDDNERNLTINGTSRAPLGCEAAGQLIQWSLSFRKGISYSKSQWIGKMQDLHVQYPVGDIRGSGERDMPHTQDNPAGCPTLAFTFGSKENLSEFTAMICTQLMAEVSVEAAISIPEQRLISAVPDESTVRYLPSGPNAKGQIAFPYRPQVHFDLEVVLWDGKFQFGGFLNAGVMTDYPNPLIMLDGFFTLMLHPNNSVQPEELLGAKNHDRLYKEILSVYRRYMAQVASAKMRVPVHDTSKSETFAATWINPNRGVLRQNLVSKIVLQVILAIMFTSGILAYFFIDTKTVLQRNPCTIAGMATLLVDSAICNGPLADSISQDTDHVHNSIWGSLAFSLGWWEDEDSPERRYGIDVGQACRTETEEST</sequence>
<dbReference type="Proteomes" id="UP001390339">
    <property type="component" value="Unassembled WGS sequence"/>
</dbReference>
<keyword evidence="2" id="KW-0472">Membrane</keyword>
<feature type="region of interest" description="Disordered" evidence="1">
    <location>
        <begin position="1"/>
        <end position="68"/>
    </location>
</feature>
<accession>A0ABR2JN27</accession>
<feature type="transmembrane region" description="Helical" evidence="2">
    <location>
        <begin position="801"/>
        <end position="824"/>
    </location>
</feature>
<dbReference type="EMBL" id="JAPCWZ010000001">
    <property type="protein sequence ID" value="KAK8880092.1"/>
    <property type="molecule type" value="Genomic_DNA"/>
</dbReference>
<feature type="transmembrane region" description="Helical" evidence="2">
    <location>
        <begin position="1186"/>
        <end position="1206"/>
    </location>
</feature>